<organism evidence="1 2">
    <name type="scientific">Acaulospora colombiana</name>
    <dbReference type="NCBI Taxonomy" id="27376"/>
    <lineage>
        <taxon>Eukaryota</taxon>
        <taxon>Fungi</taxon>
        <taxon>Fungi incertae sedis</taxon>
        <taxon>Mucoromycota</taxon>
        <taxon>Glomeromycotina</taxon>
        <taxon>Glomeromycetes</taxon>
        <taxon>Diversisporales</taxon>
        <taxon>Acaulosporaceae</taxon>
        <taxon>Acaulospora</taxon>
    </lineage>
</organism>
<reference evidence="1" key="1">
    <citation type="submission" date="2021-06" db="EMBL/GenBank/DDBJ databases">
        <authorList>
            <person name="Kallberg Y."/>
            <person name="Tangrot J."/>
            <person name="Rosling A."/>
        </authorList>
    </citation>
    <scope>NUCLEOTIDE SEQUENCE</scope>
    <source>
        <strain evidence="1">CL356</strain>
    </source>
</reference>
<comment type="caution">
    <text evidence="1">The sequence shown here is derived from an EMBL/GenBank/DDBJ whole genome shotgun (WGS) entry which is preliminary data.</text>
</comment>
<gene>
    <name evidence="1" type="ORF">ACOLOM_LOCUS6669</name>
</gene>
<keyword evidence="2" id="KW-1185">Reference proteome</keyword>
<dbReference type="EMBL" id="CAJVPT010013987">
    <property type="protein sequence ID" value="CAG8600702.1"/>
    <property type="molecule type" value="Genomic_DNA"/>
</dbReference>
<proteinExistence type="predicted"/>
<name>A0ACA9MLU6_9GLOM</name>
<protein>
    <submittedName>
        <fullName evidence="1">5502_t:CDS:1</fullName>
    </submittedName>
</protein>
<dbReference type="Proteomes" id="UP000789525">
    <property type="component" value="Unassembled WGS sequence"/>
</dbReference>
<sequence length="69" mass="8053">MLKDKVQDKESIRPDDQRLLYGGHQLEDNRTLEDYGIQKDSTVWLVLRLPGGIKLAPYWRVNTISTRLV</sequence>
<accession>A0ACA9MLU6</accession>
<evidence type="ECO:0000313" key="2">
    <source>
        <dbReference type="Proteomes" id="UP000789525"/>
    </source>
</evidence>
<evidence type="ECO:0000313" key="1">
    <source>
        <dbReference type="EMBL" id="CAG8600702.1"/>
    </source>
</evidence>